<accession>A0A2D2D030</accession>
<dbReference type="RefSeq" id="WP_003609846.1">
    <property type="nucleotide sequence ID" value="NZ_ADVE02000001.1"/>
</dbReference>
<gene>
    <name evidence="1" type="ORF">CQW49_11005</name>
</gene>
<dbReference type="EMBL" id="CP023737">
    <property type="protein sequence ID" value="ATQ68351.1"/>
    <property type="molecule type" value="Genomic_DNA"/>
</dbReference>
<name>A0A2D2D030_METT3</name>
<dbReference type="Pfam" id="PF11162">
    <property type="entry name" value="DUF2946"/>
    <property type="match status" value="1"/>
</dbReference>
<keyword evidence="2" id="KW-1185">Reference proteome</keyword>
<sequence>MTGASERQKDLAPTPRGRELGALSILLLLIQLVLAGSAVDGSRLFAADAAQSVAAQTCDAPSHDRGAPDGRARHSDCCLLCQSARGDDASLIPPVAAWTPRALSGVILRPRLAATPMRRPAGWTGSWSSRAPPAFS</sequence>
<dbReference type="InterPro" id="IPR021333">
    <property type="entry name" value="DUF2946"/>
</dbReference>
<dbReference type="KEGG" id="mtw:CQW49_11005"/>
<evidence type="ECO:0000313" key="2">
    <source>
        <dbReference type="Proteomes" id="UP000230709"/>
    </source>
</evidence>
<evidence type="ECO:0000313" key="1">
    <source>
        <dbReference type="EMBL" id="ATQ68351.1"/>
    </source>
</evidence>
<reference evidence="2" key="1">
    <citation type="submission" date="2017-10" db="EMBL/GenBank/DDBJ databases">
        <title>Completed PacBio SMRT sequence of Methylosinus trichosporium OB3b reveals presence of a third large plasmid.</title>
        <authorList>
            <person name="Charles T.C."/>
            <person name="Lynch M.D.J."/>
            <person name="Heil J.R."/>
            <person name="Cheng J."/>
        </authorList>
    </citation>
    <scope>NUCLEOTIDE SEQUENCE [LARGE SCALE GENOMIC DNA]</scope>
    <source>
        <strain evidence="2">OB3b</strain>
    </source>
</reference>
<dbReference type="AlphaFoldDB" id="A0A2D2D030"/>
<dbReference type="Proteomes" id="UP000230709">
    <property type="component" value="Chromosome"/>
</dbReference>
<proteinExistence type="predicted"/>
<organism evidence="1 2">
    <name type="scientific">Methylosinus trichosporium (strain ATCC 35070 / NCIMB 11131 / UNIQEM 75 / OB3b)</name>
    <dbReference type="NCBI Taxonomy" id="595536"/>
    <lineage>
        <taxon>Bacteria</taxon>
        <taxon>Pseudomonadati</taxon>
        <taxon>Pseudomonadota</taxon>
        <taxon>Alphaproteobacteria</taxon>
        <taxon>Hyphomicrobiales</taxon>
        <taxon>Methylocystaceae</taxon>
        <taxon>Methylosinus</taxon>
    </lineage>
</organism>
<protein>
    <submittedName>
        <fullName evidence="1">DUF2946 domain-containing protein</fullName>
    </submittedName>
</protein>